<comment type="catalytic activity">
    <reaction evidence="6 8">
        <text>dCMP + ATP = dCDP + ADP</text>
        <dbReference type="Rhea" id="RHEA:25094"/>
        <dbReference type="ChEBI" id="CHEBI:30616"/>
        <dbReference type="ChEBI" id="CHEBI:57566"/>
        <dbReference type="ChEBI" id="CHEBI:58593"/>
        <dbReference type="ChEBI" id="CHEBI:456216"/>
        <dbReference type="EC" id="2.7.4.25"/>
    </reaction>
</comment>
<dbReference type="GO" id="GO:0036431">
    <property type="term" value="F:dCMP kinase activity"/>
    <property type="evidence" value="ECO:0007669"/>
    <property type="project" value="InterPro"/>
</dbReference>
<protein>
    <recommendedName>
        <fullName evidence="8">Cytidylate kinase</fullName>
        <shortName evidence="8">CK</shortName>
        <ecNumber evidence="8">2.7.4.25</ecNumber>
    </recommendedName>
    <alternativeName>
        <fullName evidence="8">Cytidine monophosphate kinase</fullName>
        <shortName evidence="8">CMP kinase</shortName>
    </alternativeName>
</protein>
<dbReference type="NCBIfam" id="TIGR00017">
    <property type="entry name" value="cmk"/>
    <property type="match status" value="1"/>
</dbReference>
<comment type="similarity">
    <text evidence="1 8">Belongs to the cytidylate kinase family. Type 1 subfamily.</text>
</comment>
<dbReference type="PANTHER" id="PTHR21299">
    <property type="entry name" value="CYTIDYLATE KINASE/PANTOATE-BETA-ALANINE LIGASE"/>
    <property type="match status" value="1"/>
</dbReference>
<dbReference type="EC" id="2.7.4.25" evidence="8"/>
<dbReference type="Gene3D" id="3.40.50.300">
    <property type="entry name" value="P-loop containing nucleotide triphosphate hydrolases"/>
    <property type="match status" value="1"/>
</dbReference>
<organism evidence="10 11">
    <name type="scientific">candidate division WOR_3 bacterium SM23_42</name>
    <dbReference type="NCBI Taxonomy" id="1703779"/>
    <lineage>
        <taxon>Bacteria</taxon>
        <taxon>Bacteria division WOR-3</taxon>
    </lineage>
</organism>
<keyword evidence="8" id="KW-0963">Cytoplasm</keyword>
<dbReference type="InterPro" id="IPR011994">
    <property type="entry name" value="Cytidylate_kinase_dom"/>
</dbReference>
<evidence type="ECO:0000256" key="5">
    <source>
        <dbReference type="ARBA" id="ARBA00022840"/>
    </source>
</evidence>
<dbReference type="GO" id="GO:0005524">
    <property type="term" value="F:ATP binding"/>
    <property type="evidence" value="ECO:0007669"/>
    <property type="project" value="UniProtKB-UniRule"/>
</dbReference>
<evidence type="ECO:0000256" key="2">
    <source>
        <dbReference type="ARBA" id="ARBA00022679"/>
    </source>
</evidence>
<comment type="caution">
    <text evidence="10">The sequence shown here is derived from an EMBL/GenBank/DDBJ whole genome shotgun (WGS) entry which is preliminary data.</text>
</comment>
<dbReference type="InterPro" id="IPR027417">
    <property type="entry name" value="P-loop_NTPase"/>
</dbReference>
<evidence type="ECO:0000256" key="3">
    <source>
        <dbReference type="ARBA" id="ARBA00022741"/>
    </source>
</evidence>
<dbReference type="GO" id="GO:0005829">
    <property type="term" value="C:cytosol"/>
    <property type="evidence" value="ECO:0007669"/>
    <property type="project" value="TreeGrafter"/>
</dbReference>
<dbReference type="PATRIC" id="fig|1703779.3.peg.1778"/>
<keyword evidence="5 8" id="KW-0067">ATP-binding</keyword>
<dbReference type="GO" id="GO:0006220">
    <property type="term" value="P:pyrimidine nucleotide metabolic process"/>
    <property type="evidence" value="ECO:0007669"/>
    <property type="project" value="UniProtKB-UniRule"/>
</dbReference>
<evidence type="ECO:0000256" key="4">
    <source>
        <dbReference type="ARBA" id="ARBA00022777"/>
    </source>
</evidence>
<feature type="domain" description="Cytidylate kinase" evidence="9">
    <location>
        <begin position="6"/>
        <end position="221"/>
    </location>
</feature>
<evidence type="ECO:0000256" key="6">
    <source>
        <dbReference type="ARBA" id="ARBA00047615"/>
    </source>
</evidence>
<evidence type="ECO:0000256" key="1">
    <source>
        <dbReference type="ARBA" id="ARBA00009427"/>
    </source>
</evidence>
<proteinExistence type="inferred from homology"/>
<dbReference type="SUPFAM" id="SSF52540">
    <property type="entry name" value="P-loop containing nucleoside triphosphate hydrolases"/>
    <property type="match status" value="1"/>
</dbReference>
<evidence type="ECO:0000313" key="10">
    <source>
        <dbReference type="EMBL" id="KPK63454.1"/>
    </source>
</evidence>
<dbReference type="AlphaFoldDB" id="A0A0S8FSC7"/>
<evidence type="ECO:0000313" key="11">
    <source>
        <dbReference type="Proteomes" id="UP000051373"/>
    </source>
</evidence>
<reference evidence="10 11" key="1">
    <citation type="journal article" date="2015" name="Microbiome">
        <title>Genomic resolution of linkages in carbon, nitrogen, and sulfur cycling among widespread estuary sediment bacteria.</title>
        <authorList>
            <person name="Baker B.J."/>
            <person name="Lazar C.S."/>
            <person name="Teske A.P."/>
            <person name="Dick G.J."/>
        </authorList>
    </citation>
    <scope>NUCLEOTIDE SEQUENCE [LARGE SCALE GENOMIC DNA]</scope>
    <source>
        <strain evidence="10">SM23_42</strain>
    </source>
</reference>
<evidence type="ECO:0000259" key="9">
    <source>
        <dbReference type="Pfam" id="PF02224"/>
    </source>
</evidence>
<dbReference type="Pfam" id="PF02224">
    <property type="entry name" value="Cytidylate_kin"/>
    <property type="match status" value="1"/>
</dbReference>
<dbReference type="GO" id="GO:0015949">
    <property type="term" value="P:nucleobase-containing small molecule interconversion"/>
    <property type="evidence" value="ECO:0007669"/>
    <property type="project" value="TreeGrafter"/>
</dbReference>
<dbReference type="EMBL" id="LJUJ01000012">
    <property type="protein sequence ID" value="KPK63454.1"/>
    <property type="molecule type" value="Genomic_DNA"/>
</dbReference>
<dbReference type="InterPro" id="IPR003136">
    <property type="entry name" value="Cytidylate_kin"/>
</dbReference>
<gene>
    <name evidence="8" type="primary">cmk</name>
    <name evidence="10" type="ORF">AMJ83_06655</name>
</gene>
<sequence>MSKFVVAIDGGAGSGKSTTARGVAKRLNFFYLDTGAMYRAFTLKYLQNRHKSEDRINMELVERLLIDTTIELRQENGETRVYLDGDDVTLAIRTPEVSGFVSQVSAIPDVRVWMVAKQRGIAEGKNVVCEGRDIGTVVFPDAQVKIFMQADLKTRTERRLKELAEKKITTDTEEVAENLKFRDKYDSGRAHSPLKKADDAIVVDTTDLTIEQEIKLVRKIVEERFRSQTGG</sequence>
<feature type="binding site" evidence="8">
    <location>
        <begin position="10"/>
        <end position="18"/>
    </location>
    <ligand>
        <name>ATP</name>
        <dbReference type="ChEBI" id="CHEBI:30616"/>
    </ligand>
</feature>
<dbReference type="CDD" id="cd02020">
    <property type="entry name" value="CMPK"/>
    <property type="match status" value="1"/>
</dbReference>
<dbReference type="PANTHER" id="PTHR21299:SF2">
    <property type="entry name" value="CYTIDYLATE KINASE"/>
    <property type="match status" value="1"/>
</dbReference>
<comment type="subcellular location">
    <subcellularLocation>
        <location evidence="8">Cytoplasm</location>
    </subcellularLocation>
</comment>
<comment type="catalytic activity">
    <reaction evidence="7 8">
        <text>CMP + ATP = CDP + ADP</text>
        <dbReference type="Rhea" id="RHEA:11600"/>
        <dbReference type="ChEBI" id="CHEBI:30616"/>
        <dbReference type="ChEBI" id="CHEBI:58069"/>
        <dbReference type="ChEBI" id="CHEBI:60377"/>
        <dbReference type="ChEBI" id="CHEBI:456216"/>
        <dbReference type="EC" id="2.7.4.25"/>
    </reaction>
</comment>
<name>A0A0S8FSC7_UNCW3</name>
<evidence type="ECO:0000256" key="7">
    <source>
        <dbReference type="ARBA" id="ARBA00048478"/>
    </source>
</evidence>
<dbReference type="Proteomes" id="UP000051373">
    <property type="component" value="Unassembled WGS sequence"/>
</dbReference>
<dbReference type="GO" id="GO:0036430">
    <property type="term" value="F:CMP kinase activity"/>
    <property type="evidence" value="ECO:0007669"/>
    <property type="project" value="RHEA"/>
</dbReference>
<keyword evidence="2 8" id="KW-0808">Transferase</keyword>
<keyword evidence="3 8" id="KW-0547">Nucleotide-binding</keyword>
<accession>A0A0S8FSC7</accession>
<dbReference type="HAMAP" id="MF_00238">
    <property type="entry name" value="Cytidyl_kinase_type1"/>
    <property type="match status" value="1"/>
</dbReference>
<keyword evidence="4 8" id="KW-0418">Kinase</keyword>
<dbReference type="STRING" id="1703779.AMJ83_06655"/>
<evidence type="ECO:0000256" key="8">
    <source>
        <dbReference type="HAMAP-Rule" id="MF_00238"/>
    </source>
</evidence>